<organism evidence="7 8">
    <name type="scientific">Nocardioides marmotae</name>
    <dbReference type="NCBI Taxonomy" id="2663857"/>
    <lineage>
        <taxon>Bacteria</taxon>
        <taxon>Bacillati</taxon>
        <taxon>Actinomycetota</taxon>
        <taxon>Actinomycetes</taxon>
        <taxon>Propionibacteriales</taxon>
        <taxon>Nocardioidaceae</taxon>
        <taxon>Nocardioides</taxon>
    </lineage>
</organism>
<dbReference type="SUPFAM" id="SSF50022">
    <property type="entry name" value="ISP domain"/>
    <property type="match status" value="1"/>
</dbReference>
<evidence type="ECO:0000313" key="7">
    <source>
        <dbReference type="EMBL" id="MTB95888.1"/>
    </source>
</evidence>
<evidence type="ECO:0000256" key="3">
    <source>
        <dbReference type="ARBA" id="ARBA00023002"/>
    </source>
</evidence>
<dbReference type="CDD" id="cd03529">
    <property type="entry name" value="Rieske_NirD"/>
    <property type="match status" value="1"/>
</dbReference>
<dbReference type="PROSITE" id="PS51300">
    <property type="entry name" value="NIRD"/>
    <property type="match status" value="1"/>
</dbReference>
<dbReference type="NCBIfam" id="TIGR02378">
    <property type="entry name" value="nirD_assim_sml"/>
    <property type="match status" value="1"/>
</dbReference>
<evidence type="ECO:0000256" key="5">
    <source>
        <dbReference type="ARBA" id="ARBA00023014"/>
    </source>
</evidence>
<dbReference type="PROSITE" id="PS51296">
    <property type="entry name" value="RIESKE"/>
    <property type="match status" value="1"/>
</dbReference>
<keyword evidence="3" id="KW-0560">Oxidoreductase</keyword>
<gene>
    <name evidence="7" type="primary">nirD</name>
    <name evidence="7" type="ORF">GGQ22_12435</name>
</gene>
<dbReference type="InterPro" id="IPR036922">
    <property type="entry name" value="Rieske_2Fe-2S_sf"/>
</dbReference>
<comment type="caution">
    <text evidence="7">The sequence shown here is derived from an EMBL/GenBank/DDBJ whole genome shotgun (WGS) entry which is preliminary data.</text>
</comment>
<dbReference type="Pfam" id="PF13806">
    <property type="entry name" value="Rieske_2"/>
    <property type="match status" value="1"/>
</dbReference>
<dbReference type="Gene3D" id="2.102.10.10">
    <property type="entry name" value="Rieske [2Fe-2S] iron-sulphur domain"/>
    <property type="match status" value="1"/>
</dbReference>
<dbReference type="GO" id="GO:0016705">
    <property type="term" value="F:oxidoreductase activity, acting on paired donors, with incorporation or reduction of molecular oxygen"/>
    <property type="evidence" value="ECO:0007669"/>
    <property type="project" value="UniProtKB-ARBA"/>
</dbReference>
<keyword evidence="4" id="KW-0408">Iron</keyword>
<accession>A0A6I3JCP1</accession>
<evidence type="ECO:0000256" key="4">
    <source>
        <dbReference type="ARBA" id="ARBA00023004"/>
    </source>
</evidence>
<evidence type="ECO:0000256" key="6">
    <source>
        <dbReference type="ARBA" id="ARBA00023063"/>
    </source>
</evidence>
<dbReference type="InterPro" id="IPR017941">
    <property type="entry name" value="Rieske_2Fe-2S"/>
</dbReference>
<dbReference type="InterPro" id="IPR017881">
    <property type="entry name" value="NirD"/>
</dbReference>
<sequence length="137" mass="14662">MAVARRNRARTWRTYVATVTPRPAHDEWQPVCALAELEVDRAATALVHGQAIAIFRLADDRVFALGNHDPFAKASVIAKGIVGCRGDVPFVGSPAHGHAFDLRTGRCLDDPAAAVPAYDVKVVDGMVHVGQRKAVAA</sequence>
<dbReference type="GO" id="GO:0046872">
    <property type="term" value="F:metal ion binding"/>
    <property type="evidence" value="ECO:0007669"/>
    <property type="project" value="UniProtKB-KW"/>
</dbReference>
<dbReference type="Proteomes" id="UP000433406">
    <property type="component" value="Unassembled WGS sequence"/>
</dbReference>
<dbReference type="InterPro" id="IPR012748">
    <property type="entry name" value="Rieske-like_NirD"/>
</dbReference>
<keyword evidence="5" id="KW-0411">Iron-sulfur</keyword>
<keyword evidence="8" id="KW-1185">Reference proteome</keyword>
<evidence type="ECO:0000256" key="2">
    <source>
        <dbReference type="ARBA" id="ARBA00022723"/>
    </source>
</evidence>
<dbReference type="GO" id="GO:0042128">
    <property type="term" value="P:nitrate assimilation"/>
    <property type="evidence" value="ECO:0007669"/>
    <property type="project" value="UniProtKB-KW"/>
</dbReference>
<keyword evidence="1" id="KW-0001">2Fe-2S</keyword>
<dbReference type="PANTHER" id="PTHR40562:SF1">
    <property type="entry name" value="NITRITE REDUCTASE (NADH) SMALL SUBUNIT"/>
    <property type="match status" value="1"/>
</dbReference>
<evidence type="ECO:0000256" key="1">
    <source>
        <dbReference type="ARBA" id="ARBA00022714"/>
    </source>
</evidence>
<dbReference type="AlphaFoldDB" id="A0A6I3JCP1"/>
<keyword evidence="6" id="KW-0534">Nitrate assimilation</keyword>
<proteinExistence type="predicted"/>
<protein>
    <submittedName>
        <fullName evidence="7">Nitrite reductase small subunit NirD</fullName>
    </submittedName>
</protein>
<dbReference type="GO" id="GO:0051537">
    <property type="term" value="F:2 iron, 2 sulfur cluster binding"/>
    <property type="evidence" value="ECO:0007669"/>
    <property type="project" value="UniProtKB-KW"/>
</dbReference>
<dbReference type="EMBL" id="WLCI01000013">
    <property type="protein sequence ID" value="MTB95888.1"/>
    <property type="molecule type" value="Genomic_DNA"/>
</dbReference>
<evidence type="ECO:0000313" key="8">
    <source>
        <dbReference type="Proteomes" id="UP000433406"/>
    </source>
</evidence>
<reference evidence="7 8" key="1">
    <citation type="submission" date="2019-10" db="EMBL/GenBank/DDBJ databases">
        <title>Nocardioides novel species isolated from the excrement of Marmot.</title>
        <authorList>
            <person name="Zhang G."/>
        </authorList>
    </citation>
    <scope>NUCLEOTIDE SEQUENCE [LARGE SCALE GENOMIC DNA]</scope>
    <source>
        <strain evidence="8">zg-579</strain>
    </source>
</reference>
<name>A0A6I3JCP1_9ACTN</name>
<dbReference type="GO" id="GO:0008942">
    <property type="term" value="F:nitrite reductase [NAD(P)H] activity"/>
    <property type="evidence" value="ECO:0007669"/>
    <property type="project" value="InterPro"/>
</dbReference>
<dbReference type="GO" id="GO:0004497">
    <property type="term" value="F:monooxygenase activity"/>
    <property type="evidence" value="ECO:0007669"/>
    <property type="project" value="UniProtKB-ARBA"/>
</dbReference>
<dbReference type="PANTHER" id="PTHR40562">
    <property type="match status" value="1"/>
</dbReference>
<keyword evidence="2" id="KW-0479">Metal-binding</keyword>